<comment type="caution">
    <text evidence="1">The sequence shown here is derived from an EMBL/GenBank/DDBJ whole genome shotgun (WGS) entry which is preliminary data.</text>
</comment>
<gene>
    <name evidence="1" type="ORF">D1970_00075</name>
</gene>
<name>A0A398BF99_9BACI</name>
<evidence type="ECO:0000313" key="2">
    <source>
        <dbReference type="Proteomes" id="UP000265816"/>
    </source>
</evidence>
<dbReference type="Gene3D" id="3.10.450.40">
    <property type="match status" value="1"/>
</dbReference>
<dbReference type="AlphaFoldDB" id="A0A398BF99"/>
<dbReference type="RefSeq" id="WP_119110847.1">
    <property type="nucleotide sequence ID" value="NZ_CBCSEO010000001.1"/>
</dbReference>
<sequence length="146" mass="16427">MAFIPENYSDALDEAILAEEEAEIVVEPSKTWAIDFENGTIGKFIDGGESLRQFIRKAILTERSRFAIYSDDYGCELNELIGDDEITEELLDAEVPRIVSEALVYDDRIDDVQTTFTRDGDKLFITVTVIPADNDVVITEEVEVNV</sequence>
<evidence type="ECO:0000313" key="1">
    <source>
        <dbReference type="EMBL" id="RID88935.1"/>
    </source>
</evidence>
<dbReference type="SUPFAM" id="SSF160719">
    <property type="entry name" value="gpW/gp25-like"/>
    <property type="match status" value="1"/>
</dbReference>
<dbReference type="OrthoDB" id="89089at2"/>
<dbReference type="Pfam" id="PF10934">
    <property type="entry name" value="Sheath_initiator"/>
    <property type="match status" value="1"/>
</dbReference>
<organism evidence="1 2">
    <name type="scientific">Mesobacillus zeae</name>
    <dbReference type="NCBI Taxonomy" id="1917180"/>
    <lineage>
        <taxon>Bacteria</taxon>
        <taxon>Bacillati</taxon>
        <taxon>Bacillota</taxon>
        <taxon>Bacilli</taxon>
        <taxon>Bacillales</taxon>
        <taxon>Bacillaceae</taxon>
        <taxon>Mesobacillus</taxon>
    </lineage>
</organism>
<protein>
    <submittedName>
        <fullName evidence="1">DUF2634 domain-containing protein</fullName>
    </submittedName>
</protein>
<dbReference type="Proteomes" id="UP000265816">
    <property type="component" value="Unassembled WGS sequence"/>
</dbReference>
<dbReference type="InterPro" id="IPR020288">
    <property type="entry name" value="Sheath_initiator"/>
</dbReference>
<accession>A0A398BF99</accession>
<dbReference type="EMBL" id="QWVT01000001">
    <property type="protein sequence ID" value="RID88935.1"/>
    <property type="molecule type" value="Genomic_DNA"/>
</dbReference>
<keyword evidence="2" id="KW-1185">Reference proteome</keyword>
<reference evidence="1 2" key="1">
    <citation type="submission" date="2018-08" db="EMBL/GenBank/DDBJ databases">
        <title>Bacillus jemisoniae sp. nov., Bacillus chryseoplanitiae sp. nov., Bacillus resnikiae sp. nov., and Bacillus frankliniae sp. nov., isolated from Viking spacecraft and associated surfaces.</title>
        <authorList>
            <person name="Seuylemezian A."/>
            <person name="Vaishampayan P."/>
        </authorList>
    </citation>
    <scope>NUCLEOTIDE SEQUENCE [LARGE SCALE GENOMIC DNA]</scope>
    <source>
        <strain evidence="1 2">JJ-247</strain>
    </source>
</reference>
<proteinExistence type="predicted"/>